<dbReference type="Gene3D" id="1.25.40.10">
    <property type="entry name" value="Tetratricopeptide repeat domain"/>
    <property type="match status" value="1"/>
</dbReference>
<dbReference type="EMBL" id="FNRA01000003">
    <property type="protein sequence ID" value="SEA50796.1"/>
    <property type="molecule type" value="Genomic_DNA"/>
</dbReference>
<reference evidence="3 4" key="1">
    <citation type="submission" date="2016-10" db="EMBL/GenBank/DDBJ databases">
        <authorList>
            <person name="de Groot N.N."/>
        </authorList>
    </citation>
    <scope>NUCLEOTIDE SEQUENCE [LARGE SCALE GENOMIC DNA]</scope>
    <source>
        <strain evidence="3 4">DSM 19033</strain>
    </source>
</reference>
<accession>A0A1H4BRJ8</accession>
<dbReference type="Proteomes" id="UP000198850">
    <property type="component" value="Unassembled WGS sequence"/>
</dbReference>
<sequence>MLLLLPVYGRGQSSPDFRVWQSFYEIIKLQPEAQSAAFKKLQQYCIRNRITRDSTYTNLLFLYGSAENVQGRPEQAIRLLEESVLIASRNPQINPSQYLGKYHFYLGHYYQQTQSDEKALSHYQASLEISKKAIDKWGVPALACQAISHYYYQVQDYYRGLQYAELGYHYAQGKGDKLSMARNLYEKCIQLNELGEFERAATTMNELRGLASYFSTDFERGNYYKLRGDIALNHKEYPATTTLYIQAAEAYKRANQSEEVAGMYADLHYVSVLTCNTGDIQKYAKLAAALLGNPYYLSRFHNNVALDHIRKNETAEALGSLRQALQDLPIHFKPGDAFQNPSAAQIKALWQKDYPFTVLVDKAGLLLKKGYFAQSLKTYDLLDTLSDDMRREHLGSYTKLFWRARIRTMYEQAIECSYLLKDKDKAFFFLEKSRAVLLLDELNELAAASNLPASVLQEETQLKLQLRRLQNEQPQRLAMVIGMQDKLLAFIKKLEREYPAYYEHKYNDKVPALNLLQLYLQKNGQSFLSIFAGDKAVYVLVISPKKKYLRKVEITAYQSNIKDFALISSSKNGQNQHFEKYLQIAYQLYSALIRPFENILRSRIIVSAENQDIPFAALSRNVKEPAYLLNSYAFSYSYSARMLLKAGSHENQLERAGDYLGIAPVHFAAAGNAAPAGNAAVTEHLPPLSGSERAIRNNGKFFRFPDFLFGSEASKKNFQQRWSGYQTVQLIAHAAADSLKEEPEVYLADSALKLSDIRATASGNTQLVLLSACKTGIGKLRSGEGVYSLARGFISAGVPSVYTTLWAIEDQDAYGLSNLILENVKKGLPLDLALQKAQLTWIAKGDKLPFSWAGMVLTGKSDKLAVKGYTNGMAFIFGITFSILLLESCRFMIRRKKV</sequence>
<dbReference type="Pfam" id="PF12770">
    <property type="entry name" value="CHAT"/>
    <property type="match status" value="1"/>
</dbReference>
<evidence type="ECO:0000313" key="3">
    <source>
        <dbReference type="EMBL" id="SEA50796.1"/>
    </source>
</evidence>
<dbReference type="STRING" id="425514.SAMN05443550_103446"/>
<dbReference type="SUPFAM" id="SSF48452">
    <property type="entry name" value="TPR-like"/>
    <property type="match status" value="1"/>
</dbReference>
<evidence type="ECO:0000313" key="4">
    <source>
        <dbReference type="Proteomes" id="UP000198850"/>
    </source>
</evidence>
<keyword evidence="1" id="KW-0472">Membrane</keyword>
<feature type="domain" description="CHAT" evidence="2">
    <location>
        <begin position="585"/>
        <end position="859"/>
    </location>
</feature>
<name>A0A1H4BRJ8_9SPHI</name>
<proteinExistence type="predicted"/>
<dbReference type="AlphaFoldDB" id="A0A1H4BRJ8"/>
<dbReference type="InterPro" id="IPR011990">
    <property type="entry name" value="TPR-like_helical_dom_sf"/>
</dbReference>
<evidence type="ECO:0000259" key="2">
    <source>
        <dbReference type="Pfam" id="PF12770"/>
    </source>
</evidence>
<feature type="transmembrane region" description="Helical" evidence="1">
    <location>
        <begin position="872"/>
        <end position="893"/>
    </location>
</feature>
<gene>
    <name evidence="3" type="ORF">SAMN05443550_103446</name>
</gene>
<protein>
    <submittedName>
        <fullName evidence="3">CHAT domain-containing protein</fullName>
    </submittedName>
</protein>
<keyword evidence="4" id="KW-1185">Reference proteome</keyword>
<dbReference type="PANTHER" id="PTHR10098">
    <property type="entry name" value="RAPSYN-RELATED"/>
    <property type="match status" value="1"/>
</dbReference>
<dbReference type="InterPro" id="IPR024983">
    <property type="entry name" value="CHAT_dom"/>
</dbReference>
<organism evidence="3 4">
    <name type="scientific">Pedobacter hartonius</name>
    <dbReference type="NCBI Taxonomy" id="425514"/>
    <lineage>
        <taxon>Bacteria</taxon>
        <taxon>Pseudomonadati</taxon>
        <taxon>Bacteroidota</taxon>
        <taxon>Sphingobacteriia</taxon>
        <taxon>Sphingobacteriales</taxon>
        <taxon>Sphingobacteriaceae</taxon>
        <taxon>Pedobacter</taxon>
    </lineage>
</organism>
<keyword evidence="1" id="KW-1133">Transmembrane helix</keyword>
<evidence type="ECO:0000256" key="1">
    <source>
        <dbReference type="SAM" id="Phobius"/>
    </source>
</evidence>
<keyword evidence="1" id="KW-0812">Transmembrane</keyword>